<dbReference type="Proteomes" id="UP000249169">
    <property type="component" value="Unassembled WGS sequence"/>
</dbReference>
<sequence>MKEMSFDSRLLTRLRHAREVVEALDVEHPVARGSLELCASLLEQAAQRFEETLKALREDGGVTDRGMEELDQAEAGAEEGYWQLFEMMQMRFYALKAAGSPRRAAFEETMNRAFCGVCPGDFVERSLEVALAQLERAVEVCQREFVHDARVDVARQAACALRSWVSVESEGYAGSDAGMAALIAARDLARREYVSARLLVEAVRHLCDGPEPGETSLEALQTLYRCESAACEVGDLLPGAAPTMVLARGPAGATESMATGGV</sequence>
<accession>A0A328C343</accession>
<name>A0A328C343_9DELT</name>
<evidence type="ECO:0000313" key="2">
    <source>
        <dbReference type="Proteomes" id="UP000249169"/>
    </source>
</evidence>
<dbReference type="OrthoDB" id="5506805at2"/>
<reference evidence="1 2" key="1">
    <citation type="submission" date="2018-05" db="EMBL/GenBank/DDBJ databases">
        <title>Lujinxingia marina gen. nov. sp. nov., a new facultative anaerobic member of the class Deltaproteobacteria, and proposal of Lujinxingaceae fam. nov.</title>
        <authorList>
            <person name="Li C.-M."/>
        </authorList>
    </citation>
    <scope>NUCLEOTIDE SEQUENCE [LARGE SCALE GENOMIC DNA]</scope>
    <source>
        <strain evidence="1 2">B210</strain>
    </source>
</reference>
<protein>
    <submittedName>
        <fullName evidence="1">Uncharacterized protein</fullName>
    </submittedName>
</protein>
<dbReference type="AlphaFoldDB" id="A0A328C343"/>
<keyword evidence="2" id="KW-1185">Reference proteome</keyword>
<comment type="caution">
    <text evidence="1">The sequence shown here is derived from an EMBL/GenBank/DDBJ whole genome shotgun (WGS) entry which is preliminary data.</text>
</comment>
<evidence type="ECO:0000313" key="1">
    <source>
        <dbReference type="EMBL" id="RAL21223.1"/>
    </source>
</evidence>
<gene>
    <name evidence="1" type="ORF">DL240_13910</name>
</gene>
<dbReference type="RefSeq" id="WP_111730511.1">
    <property type="nucleotide sequence ID" value="NZ_QHKO01000006.1"/>
</dbReference>
<organism evidence="1 2">
    <name type="scientific">Lujinxingia litoralis</name>
    <dbReference type="NCBI Taxonomy" id="2211119"/>
    <lineage>
        <taxon>Bacteria</taxon>
        <taxon>Deltaproteobacteria</taxon>
        <taxon>Bradymonadales</taxon>
        <taxon>Lujinxingiaceae</taxon>
        <taxon>Lujinxingia</taxon>
    </lineage>
</organism>
<proteinExistence type="predicted"/>
<dbReference type="EMBL" id="QHKO01000006">
    <property type="protein sequence ID" value="RAL21223.1"/>
    <property type="molecule type" value="Genomic_DNA"/>
</dbReference>